<dbReference type="EMBL" id="BDGG01000006">
    <property type="protein sequence ID" value="GAV01071.1"/>
    <property type="molecule type" value="Genomic_DNA"/>
</dbReference>
<dbReference type="Proteomes" id="UP000186922">
    <property type="component" value="Unassembled WGS sequence"/>
</dbReference>
<evidence type="ECO:0000256" key="4">
    <source>
        <dbReference type="ARBA" id="ARBA00022833"/>
    </source>
</evidence>
<sequence>MLLQRGSSDIAEKSTAPPPNTQLSIRERMITQVTPAADSQLNEVDQFFLGPKESVKRDVLEFWSMSESRYPSLYRIAKDVLAAQASSVPSESAFSGGGRYVTVLRNRPETEGLQAMLCLNSWTVVFEAMVPLMTDDE</sequence>
<keyword evidence="9" id="KW-1185">Reference proteome</keyword>
<gene>
    <name evidence="8" type="primary">RvY_11838-1</name>
    <name evidence="8" type="synonym">RvY_11838.1</name>
    <name evidence="8" type="ORF">RvY_11838</name>
</gene>
<dbReference type="OrthoDB" id="10057873at2759"/>
<feature type="region of interest" description="Disordered" evidence="6">
    <location>
        <begin position="1"/>
        <end position="22"/>
    </location>
</feature>
<keyword evidence="4" id="KW-0862">Zinc</keyword>
<dbReference type="GO" id="GO:0005634">
    <property type="term" value="C:nucleus"/>
    <property type="evidence" value="ECO:0007669"/>
    <property type="project" value="UniProtKB-SubCell"/>
</dbReference>
<dbReference type="PANTHER" id="PTHR46481">
    <property type="entry name" value="ZINC FINGER BED DOMAIN-CONTAINING PROTEIN 4"/>
    <property type="match status" value="1"/>
</dbReference>
<accession>A0A1D1VJG0</accession>
<dbReference type="Pfam" id="PF05699">
    <property type="entry name" value="Dimer_Tnp_hAT"/>
    <property type="match status" value="1"/>
</dbReference>
<evidence type="ECO:0000256" key="1">
    <source>
        <dbReference type="ARBA" id="ARBA00004123"/>
    </source>
</evidence>
<evidence type="ECO:0000259" key="7">
    <source>
        <dbReference type="Pfam" id="PF05699"/>
    </source>
</evidence>
<comment type="subcellular location">
    <subcellularLocation>
        <location evidence="1">Nucleus</location>
    </subcellularLocation>
</comment>
<evidence type="ECO:0000256" key="2">
    <source>
        <dbReference type="ARBA" id="ARBA00022723"/>
    </source>
</evidence>
<organism evidence="8 9">
    <name type="scientific">Ramazzottius varieornatus</name>
    <name type="common">Water bear</name>
    <name type="synonym">Tardigrade</name>
    <dbReference type="NCBI Taxonomy" id="947166"/>
    <lineage>
        <taxon>Eukaryota</taxon>
        <taxon>Metazoa</taxon>
        <taxon>Ecdysozoa</taxon>
        <taxon>Tardigrada</taxon>
        <taxon>Eutardigrada</taxon>
        <taxon>Parachela</taxon>
        <taxon>Hypsibioidea</taxon>
        <taxon>Ramazzottiidae</taxon>
        <taxon>Ramazzottius</taxon>
    </lineage>
</organism>
<proteinExistence type="predicted"/>
<dbReference type="InterPro" id="IPR052035">
    <property type="entry name" value="ZnF_BED_domain_contain"/>
</dbReference>
<evidence type="ECO:0000313" key="9">
    <source>
        <dbReference type="Proteomes" id="UP000186922"/>
    </source>
</evidence>
<dbReference type="InterPro" id="IPR008906">
    <property type="entry name" value="HATC_C_dom"/>
</dbReference>
<evidence type="ECO:0000313" key="8">
    <source>
        <dbReference type="EMBL" id="GAV01071.1"/>
    </source>
</evidence>
<evidence type="ECO:0000256" key="3">
    <source>
        <dbReference type="ARBA" id="ARBA00022771"/>
    </source>
</evidence>
<dbReference type="InterPro" id="IPR012337">
    <property type="entry name" value="RNaseH-like_sf"/>
</dbReference>
<keyword evidence="2" id="KW-0479">Metal-binding</keyword>
<protein>
    <recommendedName>
        <fullName evidence="7">HAT C-terminal dimerisation domain-containing protein</fullName>
    </recommendedName>
</protein>
<evidence type="ECO:0000256" key="5">
    <source>
        <dbReference type="ARBA" id="ARBA00023242"/>
    </source>
</evidence>
<dbReference type="GO" id="GO:0008270">
    <property type="term" value="F:zinc ion binding"/>
    <property type="evidence" value="ECO:0007669"/>
    <property type="project" value="UniProtKB-KW"/>
</dbReference>
<evidence type="ECO:0000256" key="6">
    <source>
        <dbReference type="SAM" id="MobiDB-lite"/>
    </source>
</evidence>
<dbReference type="PANTHER" id="PTHR46481:SF10">
    <property type="entry name" value="ZINC FINGER BED DOMAIN-CONTAINING PROTEIN 39"/>
    <property type="match status" value="1"/>
</dbReference>
<name>A0A1D1VJG0_RAMVA</name>
<dbReference type="SUPFAM" id="SSF53098">
    <property type="entry name" value="Ribonuclease H-like"/>
    <property type="match status" value="1"/>
</dbReference>
<dbReference type="GO" id="GO:0046983">
    <property type="term" value="F:protein dimerization activity"/>
    <property type="evidence" value="ECO:0007669"/>
    <property type="project" value="InterPro"/>
</dbReference>
<comment type="caution">
    <text evidence="8">The sequence shown here is derived from an EMBL/GenBank/DDBJ whole genome shotgun (WGS) entry which is preliminary data.</text>
</comment>
<dbReference type="AlphaFoldDB" id="A0A1D1VJG0"/>
<feature type="domain" description="HAT C-terminal dimerisation" evidence="7">
    <location>
        <begin position="53"/>
        <end position="122"/>
    </location>
</feature>
<keyword evidence="3" id="KW-0863">Zinc-finger</keyword>
<reference evidence="8 9" key="1">
    <citation type="journal article" date="2016" name="Nat. Commun.">
        <title>Extremotolerant tardigrade genome and improved radiotolerance of human cultured cells by tardigrade-unique protein.</title>
        <authorList>
            <person name="Hashimoto T."/>
            <person name="Horikawa D.D."/>
            <person name="Saito Y."/>
            <person name="Kuwahara H."/>
            <person name="Kozuka-Hata H."/>
            <person name="Shin-I T."/>
            <person name="Minakuchi Y."/>
            <person name="Ohishi K."/>
            <person name="Motoyama A."/>
            <person name="Aizu T."/>
            <person name="Enomoto A."/>
            <person name="Kondo K."/>
            <person name="Tanaka S."/>
            <person name="Hara Y."/>
            <person name="Koshikawa S."/>
            <person name="Sagara H."/>
            <person name="Miura T."/>
            <person name="Yokobori S."/>
            <person name="Miyagawa K."/>
            <person name="Suzuki Y."/>
            <person name="Kubo T."/>
            <person name="Oyama M."/>
            <person name="Kohara Y."/>
            <person name="Fujiyama A."/>
            <person name="Arakawa K."/>
            <person name="Katayama T."/>
            <person name="Toyoda A."/>
            <person name="Kunieda T."/>
        </authorList>
    </citation>
    <scope>NUCLEOTIDE SEQUENCE [LARGE SCALE GENOMIC DNA]</scope>
    <source>
        <strain evidence="8 9">YOKOZUNA-1</strain>
    </source>
</reference>
<keyword evidence="5" id="KW-0539">Nucleus</keyword>